<dbReference type="InterPro" id="IPR050833">
    <property type="entry name" value="Poly_Biosynth_Transport"/>
</dbReference>
<keyword evidence="2" id="KW-1003">Cell membrane</keyword>
<feature type="transmembrane region" description="Helical" evidence="6">
    <location>
        <begin position="183"/>
        <end position="202"/>
    </location>
</feature>
<evidence type="ECO:0000313" key="7">
    <source>
        <dbReference type="EMBL" id="SUZ83229.1"/>
    </source>
</evidence>
<dbReference type="GO" id="GO:0005886">
    <property type="term" value="C:plasma membrane"/>
    <property type="evidence" value="ECO:0007669"/>
    <property type="project" value="UniProtKB-SubCell"/>
</dbReference>
<accession>A0A381QXA1</accession>
<feature type="transmembrane region" description="Helical" evidence="6">
    <location>
        <begin position="374"/>
        <end position="392"/>
    </location>
</feature>
<evidence type="ECO:0000256" key="4">
    <source>
        <dbReference type="ARBA" id="ARBA00022989"/>
    </source>
</evidence>
<evidence type="ECO:0000256" key="3">
    <source>
        <dbReference type="ARBA" id="ARBA00022692"/>
    </source>
</evidence>
<feature type="transmembrane region" description="Helical" evidence="6">
    <location>
        <begin position="431"/>
        <end position="449"/>
    </location>
</feature>
<feature type="transmembrane region" description="Helical" evidence="6">
    <location>
        <begin position="336"/>
        <end position="353"/>
    </location>
</feature>
<name>A0A381QXA1_9ZZZZ</name>
<gene>
    <name evidence="7" type="ORF">METZ01_LOCUS36083</name>
</gene>
<sequence length="501" mass="55684">MKLPQKIAKEATISFTSMVFGSGFRYLFVLILARWVGPAYLGVFSLANALMRFAEVIGKAGLDNGVLKYVTENLGKNRAEEARNIIRSSIKMGFILSLVATATLIIFSKWLAFDIFSGGQLLRQVLICNAIGLPFSVTMLIIASATQAFKLLKYNALVINIAVPILNLIAMLIGLQISNQVAITIPILFSSIIGFGFIFYFLQRFVTINLNDVKTSVFRADLLNFSYPLMFVTIIGTAMHWMDIYMLGYFFDNTTVGLYHPSARTAGLLRMILIAFMGIFAPMLADLFAKKDQSGMVHLYQLVVRWIMTIAIPLFLLIIVFPTKVMLLFGPQYQEGHMILAILTTAVLIQSFIGPGGPTLTMTGFPKINFMNSIAVLIVNLVFNIILIPAYAGFGAAIATLISMSFLGFLRTIEVWYILKLQPVSVRLFKPVMAGIVTWILLTQIKFIIMPFHTVITLVAATIVVVFSFFILLLLMGFDDDDKQVVSALKATWASNFRNSQ</sequence>
<feature type="transmembrane region" description="Helical" evidence="6">
    <location>
        <begin position="455"/>
        <end position="475"/>
    </location>
</feature>
<protein>
    <submittedName>
        <fullName evidence="7">Uncharacterized protein</fullName>
    </submittedName>
</protein>
<evidence type="ECO:0000256" key="2">
    <source>
        <dbReference type="ARBA" id="ARBA00022475"/>
    </source>
</evidence>
<feature type="transmembrane region" description="Helical" evidence="6">
    <location>
        <begin position="306"/>
        <end position="330"/>
    </location>
</feature>
<dbReference type="EMBL" id="UINC01001541">
    <property type="protein sequence ID" value="SUZ83229.1"/>
    <property type="molecule type" value="Genomic_DNA"/>
</dbReference>
<feature type="transmembrane region" description="Helical" evidence="6">
    <location>
        <begin position="157"/>
        <end position="177"/>
    </location>
</feature>
<dbReference type="Pfam" id="PF13440">
    <property type="entry name" value="Polysacc_synt_3"/>
    <property type="match status" value="1"/>
</dbReference>
<keyword evidence="3 6" id="KW-0812">Transmembrane</keyword>
<feature type="transmembrane region" description="Helical" evidence="6">
    <location>
        <begin position="222"/>
        <end position="242"/>
    </location>
</feature>
<keyword evidence="4 6" id="KW-1133">Transmembrane helix</keyword>
<feature type="transmembrane region" description="Helical" evidence="6">
    <location>
        <begin position="124"/>
        <end position="145"/>
    </location>
</feature>
<feature type="transmembrane region" description="Helical" evidence="6">
    <location>
        <begin position="93"/>
        <end position="112"/>
    </location>
</feature>
<dbReference type="PANTHER" id="PTHR30250">
    <property type="entry name" value="PST FAMILY PREDICTED COLANIC ACID TRANSPORTER"/>
    <property type="match status" value="1"/>
</dbReference>
<reference evidence="7" key="1">
    <citation type="submission" date="2018-05" db="EMBL/GenBank/DDBJ databases">
        <authorList>
            <person name="Lanie J.A."/>
            <person name="Ng W.-L."/>
            <person name="Kazmierczak K.M."/>
            <person name="Andrzejewski T.M."/>
            <person name="Davidsen T.M."/>
            <person name="Wayne K.J."/>
            <person name="Tettelin H."/>
            <person name="Glass J.I."/>
            <person name="Rusch D."/>
            <person name="Podicherti R."/>
            <person name="Tsui H.-C.T."/>
            <person name="Winkler M.E."/>
        </authorList>
    </citation>
    <scope>NUCLEOTIDE SEQUENCE</scope>
</reference>
<evidence type="ECO:0000256" key="5">
    <source>
        <dbReference type="ARBA" id="ARBA00023136"/>
    </source>
</evidence>
<keyword evidence="5 6" id="KW-0472">Membrane</keyword>
<evidence type="ECO:0000256" key="6">
    <source>
        <dbReference type="SAM" id="Phobius"/>
    </source>
</evidence>
<feature type="transmembrane region" description="Helical" evidence="6">
    <location>
        <begin position="398"/>
        <end position="419"/>
    </location>
</feature>
<proteinExistence type="predicted"/>
<dbReference type="PANTHER" id="PTHR30250:SF27">
    <property type="entry name" value="POLYSACCHARIDE BIOSYNTHESIS PROTEIN"/>
    <property type="match status" value="1"/>
</dbReference>
<dbReference type="CDD" id="cd13128">
    <property type="entry name" value="MATE_Wzx_like"/>
    <property type="match status" value="1"/>
</dbReference>
<dbReference type="AlphaFoldDB" id="A0A381QXA1"/>
<organism evidence="7">
    <name type="scientific">marine metagenome</name>
    <dbReference type="NCBI Taxonomy" id="408172"/>
    <lineage>
        <taxon>unclassified sequences</taxon>
        <taxon>metagenomes</taxon>
        <taxon>ecological metagenomes</taxon>
    </lineage>
</organism>
<feature type="transmembrane region" description="Helical" evidence="6">
    <location>
        <begin position="262"/>
        <end position="285"/>
    </location>
</feature>
<evidence type="ECO:0000256" key="1">
    <source>
        <dbReference type="ARBA" id="ARBA00004651"/>
    </source>
</evidence>
<comment type="subcellular location">
    <subcellularLocation>
        <location evidence="1">Cell membrane</location>
        <topology evidence="1">Multi-pass membrane protein</topology>
    </subcellularLocation>
</comment>